<evidence type="ECO:0000313" key="1">
    <source>
        <dbReference type="EMBL" id="ATZ22699.1"/>
    </source>
</evidence>
<dbReference type="InterPro" id="IPR014710">
    <property type="entry name" value="RmlC-like_jellyroll"/>
</dbReference>
<evidence type="ECO:0000313" key="2">
    <source>
        <dbReference type="Proteomes" id="UP000231791"/>
    </source>
</evidence>
<accession>A0A2K8P7I8</accession>
<dbReference type="KEGG" id="slx:SLAV_03955"/>
<dbReference type="EMBL" id="CP024985">
    <property type="protein sequence ID" value="ATZ22699.1"/>
    <property type="molecule type" value="Genomic_DNA"/>
</dbReference>
<gene>
    <name evidence="1" type="ORF">SLAV_03955</name>
</gene>
<keyword evidence="2" id="KW-1185">Reference proteome</keyword>
<dbReference type="GeneID" id="49381929"/>
<protein>
    <submittedName>
        <fullName evidence="1">Uncharacterized protein</fullName>
    </submittedName>
</protein>
<dbReference type="RefSeq" id="WP_030228884.1">
    <property type="nucleotide sequence ID" value="NZ_CP024985.1"/>
</dbReference>
<dbReference type="Gene3D" id="2.60.120.10">
    <property type="entry name" value="Jelly Rolls"/>
    <property type="match status" value="1"/>
</dbReference>
<dbReference type="SUPFAM" id="SSF51182">
    <property type="entry name" value="RmlC-like cupins"/>
    <property type="match status" value="1"/>
</dbReference>
<name>A0A2K8P7I8_STRLA</name>
<dbReference type="InterPro" id="IPR011051">
    <property type="entry name" value="RmlC_Cupin_sf"/>
</dbReference>
<dbReference type="AlphaFoldDB" id="A0A2K8P7I8"/>
<proteinExistence type="predicted"/>
<dbReference type="Proteomes" id="UP000231791">
    <property type="component" value="Chromosome"/>
</dbReference>
<reference evidence="1 2" key="1">
    <citation type="submission" date="2017-11" db="EMBL/GenBank/DDBJ databases">
        <title>Complete genome sequence of Streptomyces lavendulae subsp. lavendulae CCM 3239 (formerly 'Streptomyces aureofaciens CCM 3239'), the producer of the angucycline-type antibiotic auricin.</title>
        <authorList>
            <person name="Busche T."/>
            <person name="Novakova R."/>
            <person name="Al'Dilaimi A."/>
            <person name="Homerova D."/>
            <person name="Feckova L."/>
            <person name="Rezuchova B."/>
            <person name="Mingyar E."/>
            <person name="Csolleiova D."/>
            <person name="Bekeova C."/>
            <person name="Winkler A."/>
            <person name="Sevcikova B."/>
            <person name="Kalinowski J."/>
            <person name="Kormanec J."/>
            <person name="Ruckert C."/>
        </authorList>
    </citation>
    <scope>NUCLEOTIDE SEQUENCE [LARGE SCALE GENOMIC DNA]</scope>
    <source>
        <strain evidence="1 2">CCM 3239</strain>
    </source>
</reference>
<dbReference type="OrthoDB" id="8451629at2"/>
<sequence length="172" mass="17396">MTTLPDPTGVLADLDAVIANAPEGATGALWRLTGAARGLDANLVRLRPDAVIAEHAEPVLDVLLVVVDGAGRIDTEDGSHRLRPHSAVLLARGARRSLTAGPHGMTYLTVHTRRPGLGIGAGPAASPAAGLRAGGGGGESACLLHRVCSDCGRLATGSDARYCSRCGAGLPD</sequence>
<organism evidence="1 2">
    <name type="scientific">Streptomyces lavendulae subsp. lavendulae</name>
    <dbReference type="NCBI Taxonomy" id="58340"/>
    <lineage>
        <taxon>Bacteria</taxon>
        <taxon>Bacillati</taxon>
        <taxon>Actinomycetota</taxon>
        <taxon>Actinomycetes</taxon>
        <taxon>Kitasatosporales</taxon>
        <taxon>Streptomycetaceae</taxon>
        <taxon>Streptomyces</taxon>
    </lineage>
</organism>